<proteinExistence type="predicted"/>
<keyword evidence="3" id="KW-1185">Reference proteome</keyword>
<feature type="region of interest" description="Disordered" evidence="1">
    <location>
        <begin position="1"/>
        <end position="62"/>
    </location>
</feature>
<dbReference type="Proteomes" id="UP000242715">
    <property type="component" value="Unassembled WGS sequence"/>
</dbReference>
<evidence type="ECO:0000313" key="2">
    <source>
        <dbReference type="EMBL" id="GAU51474.1"/>
    </source>
</evidence>
<reference evidence="3" key="1">
    <citation type="journal article" date="2017" name="Front. Plant Sci.">
        <title>Climate Clever Clovers: New Paradigm to Reduce the Environmental Footprint of Ruminants by Breeding Low Methanogenic Forages Utilizing Haplotype Variation.</title>
        <authorList>
            <person name="Kaur P."/>
            <person name="Appels R."/>
            <person name="Bayer P.E."/>
            <person name="Keeble-Gagnere G."/>
            <person name="Wang J."/>
            <person name="Hirakawa H."/>
            <person name="Shirasawa K."/>
            <person name="Vercoe P."/>
            <person name="Stefanova K."/>
            <person name="Durmic Z."/>
            <person name="Nichols P."/>
            <person name="Revell C."/>
            <person name="Isobe S.N."/>
            <person name="Edwards D."/>
            <person name="Erskine W."/>
        </authorList>
    </citation>
    <scope>NUCLEOTIDE SEQUENCE [LARGE SCALE GENOMIC DNA]</scope>
    <source>
        <strain evidence="3">cv. Daliak</strain>
    </source>
</reference>
<accession>A0A2Z6P4W3</accession>
<dbReference type="EMBL" id="DF975157">
    <property type="protein sequence ID" value="GAU51474.1"/>
    <property type="molecule type" value="Genomic_DNA"/>
</dbReference>
<dbReference type="AlphaFoldDB" id="A0A2Z6P4W3"/>
<feature type="compositionally biased region" description="Polar residues" evidence="1">
    <location>
        <begin position="36"/>
        <end position="49"/>
    </location>
</feature>
<gene>
    <name evidence="2" type="ORF">TSUD_95890</name>
</gene>
<sequence length="62" mass="7035">MEGVSDFHQPGFNHKQRYEYAQNSRSTAACGENLRQRSVSPFNIRSGSPYSGRHGSVKLLHR</sequence>
<name>A0A2Z6P4W3_TRISU</name>
<protein>
    <submittedName>
        <fullName evidence="2">Uncharacterized protein</fullName>
    </submittedName>
</protein>
<evidence type="ECO:0000313" key="3">
    <source>
        <dbReference type="Proteomes" id="UP000242715"/>
    </source>
</evidence>
<evidence type="ECO:0000256" key="1">
    <source>
        <dbReference type="SAM" id="MobiDB-lite"/>
    </source>
</evidence>
<organism evidence="2 3">
    <name type="scientific">Trifolium subterraneum</name>
    <name type="common">Subterranean clover</name>
    <dbReference type="NCBI Taxonomy" id="3900"/>
    <lineage>
        <taxon>Eukaryota</taxon>
        <taxon>Viridiplantae</taxon>
        <taxon>Streptophyta</taxon>
        <taxon>Embryophyta</taxon>
        <taxon>Tracheophyta</taxon>
        <taxon>Spermatophyta</taxon>
        <taxon>Magnoliopsida</taxon>
        <taxon>eudicotyledons</taxon>
        <taxon>Gunneridae</taxon>
        <taxon>Pentapetalae</taxon>
        <taxon>rosids</taxon>
        <taxon>fabids</taxon>
        <taxon>Fabales</taxon>
        <taxon>Fabaceae</taxon>
        <taxon>Papilionoideae</taxon>
        <taxon>50 kb inversion clade</taxon>
        <taxon>NPAAA clade</taxon>
        <taxon>Hologalegina</taxon>
        <taxon>IRL clade</taxon>
        <taxon>Trifolieae</taxon>
        <taxon>Trifolium</taxon>
    </lineage>
</organism>